<name>A0AAD9TUS8_9ROSI</name>
<proteinExistence type="predicted"/>
<dbReference type="EMBL" id="JANJYI010000007">
    <property type="protein sequence ID" value="KAK2642566.1"/>
    <property type="molecule type" value="Genomic_DNA"/>
</dbReference>
<reference evidence="2" key="1">
    <citation type="journal article" date="2023" name="Plant J.">
        <title>Genome sequences and population genomics provide insights into the demographic history, inbreeding, and mutation load of two 'living fossil' tree species of Dipteronia.</title>
        <authorList>
            <person name="Feng Y."/>
            <person name="Comes H.P."/>
            <person name="Chen J."/>
            <person name="Zhu S."/>
            <person name="Lu R."/>
            <person name="Zhang X."/>
            <person name="Li P."/>
            <person name="Qiu J."/>
            <person name="Olsen K.M."/>
            <person name="Qiu Y."/>
        </authorList>
    </citation>
    <scope>NUCLEOTIDE SEQUENCE</scope>
    <source>
        <strain evidence="2">KIB01</strain>
    </source>
</reference>
<keyword evidence="1" id="KW-1133">Transmembrane helix</keyword>
<dbReference type="Proteomes" id="UP001280121">
    <property type="component" value="Unassembled WGS sequence"/>
</dbReference>
<accession>A0AAD9TUS8</accession>
<feature type="transmembrane region" description="Helical" evidence="1">
    <location>
        <begin position="100"/>
        <end position="123"/>
    </location>
</feature>
<keyword evidence="3" id="KW-1185">Reference proteome</keyword>
<evidence type="ECO:0000313" key="2">
    <source>
        <dbReference type="EMBL" id="KAK2642566.1"/>
    </source>
</evidence>
<protein>
    <submittedName>
        <fullName evidence="2">Uncharacterized protein</fullName>
    </submittedName>
</protein>
<evidence type="ECO:0000256" key="1">
    <source>
        <dbReference type="SAM" id="Phobius"/>
    </source>
</evidence>
<keyword evidence="1" id="KW-0472">Membrane</keyword>
<evidence type="ECO:0000313" key="3">
    <source>
        <dbReference type="Proteomes" id="UP001280121"/>
    </source>
</evidence>
<feature type="transmembrane region" description="Helical" evidence="1">
    <location>
        <begin position="5"/>
        <end position="22"/>
    </location>
</feature>
<dbReference type="AlphaFoldDB" id="A0AAD9TUS8"/>
<comment type="caution">
    <text evidence="2">The sequence shown here is derived from an EMBL/GenBank/DDBJ whole genome shotgun (WGS) entry which is preliminary data.</text>
</comment>
<sequence length="132" mass="15117">MLLYITCFIIIIIIFYFIWSIFSHHTISYLFLFTFDSLFVFKPAIAKVSLRYSTLPLPSNFMYCSCSCNCSNLNLCFWGFPRCYFGHISIIDQGNYNSAFGLLLDIGNLIGFFISLYIFLLAVSGNSLSLIT</sequence>
<gene>
    <name evidence="2" type="ORF">Ddye_024329</name>
</gene>
<organism evidence="2 3">
    <name type="scientific">Dipteronia dyeriana</name>
    <dbReference type="NCBI Taxonomy" id="168575"/>
    <lineage>
        <taxon>Eukaryota</taxon>
        <taxon>Viridiplantae</taxon>
        <taxon>Streptophyta</taxon>
        <taxon>Embryophyta</taxon>
        <taxon>Tracheophyta</taxon>
        <taxon>Spermatophyta</taxon>
        <taxon>Magnoliopsida</taxon>
        <taxon>eudicotyledons</taxon>
        <taxon>Gunneridae</taxon>
        <taxon>Pentapetalae</taxon>
        <taxon>rosids</taxon>
        <taxon>malvids</taxon>
        <taxon>Sapindales</taxon>
        <taxon>Sapindaceae</taxon>
        <taxon>Hippocastanoideae</taxon>
        <taxon>Acereae</taxon>
        <taxon>Dipteronia</taxon>
    </lineage>
</organism>
<keyword evidence="1" id="KW-0812">Transmembrane</keyword>